<sequence length="336" mass="36126">MSSTPSPKPHKQVRFTDSPNSTFAYESDGAPSPVITRRRLSTSLPVPTSPPYRNFGRSDDQSSLSPVSPLEARMQLDMSPPFSGLASQLPATPERVQPNQRSNLPTASSLLYTPGNTTVQPRTSAQTHGRNNSASSTTSTASSGSSSSAGQRYQPPPTPMMQPIALPPLEALGDGGPGSLASLPTDLHLSLHGGQLAFDLSLDNARADALIAQLPYDPATLPLKNTMVLVSKLLPWKVHVSSASADVAITVQHVVWALHRWLRTRVTNMETRMAGNAVNRAFARRANGDQNEPIRRVDFLMQNTVFSGLVATEVPDEWKICLSPTQEGLTLSTSTQ</sequence>
<reference evidence="3 4" key="1">
    <citation type="journal article" date="2015" name="Fungal Genet. Biol.">
        <title>Evolution of novel wood decay mechanisms in Agaricales revealed by the genome sequences of Fistulina hepatica and Cylindrobasidium torrendii.</title>
        <authorList>
            <person name="Floudas D."/>
            <person name="Held B.W."/>
            <person name="Riley R."/>
            <person name="Nagy L.G."/>
            <person name="Koehler G."/>
            <person name="Ransdell A.S."/>
            <person name="Younus H."/>
            <person name="Chow J."/>
            <person name="Chiniquy J."/>
            <person name="Lipzen A."/>
            <person name="Tritt A."/>
            <person name="Sun H."/>
            <person name="Haridas S."/>
            <person name="LaButti K."/>
            <person name="Ohm R.A."/>
            <person name="Kues U."/>
            <person name="Blanchette R.A."/>
            <person name="Grigoriev I.V."/>
            <person name="Minto R.E."/>
            <person name="Hibbett D.S."/>
        </authorList>
    </citation>
    <scope>NUCLEOTIDE SEQUENCE [LARGE SCALE GENOMIC DNA]</scope>
    <source>
        <strain evidence="3 4">FP15055 ss-10</strain>
    </source>
</reference>
<gene>
    <name evidence="3" type="ORF">CYLTODRAFT_420323</name>
</gene>
<evidence type="ECO:0000259" key="2">
    <source>
        <dbReference type="Pfam" id="PF20415"/>
    </source>
</evidence>
<organism evidence="3 4">
    <name type="scientific">Cylindrobasidium torrendii FP15055 ss-10</name>
    <dbReference type="NCBI Taxonomy" id="1314674"/>
    <lineage>
        <taxon>Eukaryota</taxon>
        <taxon>Fungi</taxon>
        <taxon>Dikarya</taxon>
        <taxon>Basidiomycota</taxon>
        <taxon>Agaricomycotina</taxon>
        <taxon>Agaricomycetes</taxon>
        <taxon>Agaricomycetidae</taxon>
        <taxon>Agaricales</taxon>
        <taxon>Marasmiineae</taxon>
        <taxon>Physalacriaceae</taxon>
        <taxon>Cylindrobasidium</taxon>
    </lineage>
</organism>
<protein>
    <recommendedName>
        <fullName evidence="2">DUF6699 domain-containing protein</fullName>
    </recommendedName>
</protein>
<dbReference type="OrthoDB" id="3265169at2759"/>
<proteinExistence type="predicted"/>
<keyword evidence="4" id="KW-1185">Reference proteome</keyword>
<feature type="compositionally biased region" description="Polar residues" evidence="1">
    <location>
        <begin position="97"/>
        <end position="132"/>
    </location>
</feature>
<dbReference type="Pfam" id="PF20415">
    <property type="entry name" value="DUF6699"/>
    <property type="match status" value="1"/>
</dbReference>
<dbReference type="EMBL" id="KN880477">
    <property type="protein sequence ID" value="KIY69882.1"/>
    <property type="molecule type" value="Genomic_DNA"/>
</dbReference>
<evidence type="ECO:0000313" key="3">
    <source>
        <dbReference type="EMBL" id="KIY69882.1"/>
    </source>
</evidence>
<dbReference type="Proteomes" id="UP000054007">
    <property type="component" value="Unassembled WGS sequence"/>
</dbReference>
<evidence type="ECO:0000256" key="1">
    <source>
        <dbReference type="SAM" id="MobiDB-lite"/>
    </source>
</evidence>
<feature type="compositionally biased region" description="Polar residues" evidence="1">
    <location>
        <begin position="15"/>
        <end position="24"/>
    </location>
</feature>
<feature type="compositionally biased region" description="Low complexity" evidence="1">
    <location>
        <begin position="133"/>
        <end position="150"/>
    </location>
</feature>
<dbReference type="InterPro" id="IPR046522">
    <property type="entry name" value="DUF6699"/>
</dbReference>
<accession>A0A0D7BHE9</accession>
<feature type="region of interest" description="Disordered" evidence="1">
    <location>
        <begin position="1"/>
        <end position="177"/>
    </location>
</feature>
<evidence type="ECO:0000313" key="4">
    <source>
        <dbReference type="Proteomes" id="UP000054007"/>
    </source>
</evidence>
<dbReference type="STRING" id="1314674.A0A0D7BHE9"/>
<dbReference type="AlphaFoldDB" id="A0A0D7BHE9"/>
<name>A0A0D7BHE9_9AGAR</name>
<feature type="domain" description="DUF6699" evidence="2">
    <location>
        <begin position="215"/>
        <end position="311"/>
    </location>
</feature>